<dbReference type="Gene3D" id="3.40.30.10">
    <property type="entry name" value="Glutaredoxin"/>
    <property type="match status" value="1"/>
</dbReference>
<gene>
    <name evidence="2" type="ORF">NNL39_10305</name>
</gene>
<dbReference type="Pfam" id="PF13098">
    <property type="entry name" value="Thioredoxin_2"/>
    <property type="match status" value="1"/>
</dbReference>
<name>A0ABY5FUT2_9MICO</name>
<dbReference type="SUPFAM" id="SSF52833">
    <property type="entry name" value="Thioredoxin-like"/>
    <property type="match status" value="1"/>
</dbReference>
<keyword evidence="3" id="KW-1185">Reference proteome</keyword>
<dbReference type="InterPro" id="IPR036249">
    <property type="entry name" value="Thioredoxin-like_sf"/>
</dbReference>
<dbReference type="InterPro" id="IPR012336">
    <property type="entry name" value="Thioredoxin-like_fold"/>
</dbReference>
<accession>A0ABY5FUT2</accession>
<reference evidence="2" key="1">
    <citation type="submission" date="2022-07" db="EMBL/GenBank/DDBJ databases">
        <title>Taxonomic analysis of Microcella humidisoli nov. sp., isolated from riverside soil.</title>
        <authorList>
            <person name="Molina K.M."/>
            <person name="Kim S.B."/>
        </authorList>
    </citation>
    <scope>NUCLEOTIDE SEQUENCE</scope>
    <source>
        <strain evidence="2">MMS21-STM10</strain>
    </source>
</reference>
<dbReference type="RefSeq" id="WP_255159196.1">
    <property type="nucleotide sequence ID" value="NZ_CP101497.1"/>
</dbReference>
<organism evidence="2 3">
    <name type="scientific">Microcella humidisoli</name>
    <dbReference type="NCBI Taxonomy" id="2963406"/>
    <lineage>
        <taxon>Bacteria</taxon>
        <taxon>Bacillati</taxon>
        <taxon>Actinomycetota</taxon>
        <taxon>Actinomycetes</taxon>
        <taxon>Micrococcales</taxon>
        <taxon>Microbacteriaceae</taxon>
        <taxon>Microcella</taxon>
    </lineage>
</organism>
<evidence type="ECO:0000313" key="3">
    <source>
        <dbReference type="Proteomes" id="UP001060039"/>
    </source>
</evidence>
<evidence type="ECO:0000259" key="1">
    <source>
        <dbReference type="Pfam" id="PF13098"/>
    </source>
</evidence>
<dbReference type="EMBL" id="CP101497">
    <property type="protein sequence ID" value="UTT62055.1"/>
    <property type="molecule type" value="Genomic_DNA"/>
</dbReference>
<sequence>MDALPALVVIVALVALATALGLVLRSRSVRVAKGCGGDEHELVVPGAEVTLVQLSSPVCSACAAMRRVAGELVASDSTVAHREVDVLDDPEIARRHSVFSTPTTLVLDHEGHVRARLIGAVPPADVRAAVEAARSRLVAA</sequence>
<feature type="domain" description="Thioredoxin-like fold" evidence="1">
    <location>
        <begin position="50"/>
        <end position="129"/>
    </location>
</feature>
<evidence type="ECO:0000313" key="2">
    <source>
        <dbReference type="EMBL" id="UTT62055.1"/>
    </source>
</evidence>
<dbReference type="Proteomes" id="UP001060039">
    <property type="component" value="Chromosome"/>
</dbReference>
<dbReference type="CDD" id="cd02947">
    <property type="entry name" value="TRX_family"/>
    <property type="match status" value="1"/>
</dbReference>
<protein>
    <submittedName>
        <fullName evidence="2">Thioredoxin family protein</fullName>
    </submittedName>
</protein>
<proteinExistence type="predicted"/>